<sequence length="520" mass="59313">MSKVCVIGAGASGLPAIKACLENGLEVVCFERTTDFGGLWNYRPSQKEGGTVMASTVEGGTVMASTVVNTSKEMMAYSDFPPPDKWPNFMHHSFVLEYMKDYAEKFDLLKYVRFNTEVKTVEKVDDQWKITLENGKFEMFDKVMLATGHHSIPAYPQFRGIEKFKGRTIHAHDYRSYKGYEGKDVFIVGIGNSALDIAVELSKIAKSVTISTRRGSWIFNRCAAGGMPYDIVFHSRLYYFLREILPMNLVNDFMEHRLQQRMDHDLFGLRPNHRFFEQHPTVNDALANLLASGMITVTEDVETFEEKAVIVKGGRRFACDELILCTGYTFSFPFLKPSNLIPIKDHQVTLYKFVFPLNDPSIAVIGLIQPIGSVAPISEMQSRWAASLFAGKISLPSITEMIADIEAKKYAMKQRYFKSPKHTLQVDFVPYMDELAQIIGCKPSLTKTFFKDFRFFMRLFLGANAPYVYRLDGPNKWDGAKEAIYTLPQRVKLPLKNRECRTRKHKKRGTLVSFVFKKHV</sequence>
<dbReference type="Proteomes" id="UP000887579">
    <property type="component" value="Unplaced"/>
</dbReference>
<accession>A0AC34FUX2</accession>
<name>A0AC34FUX2_9BILA</name>
<evidence type="ECO:0000313" key="2">
    <source>
        <dbReference type="WBParaSite" id="ES5_v2.g21211.t1"/>
    </source>
</evidence>
<evidence type="ECO:0000313" key="1">
    <source>
        <dbReference type="Proteomes" id="UP000887579"/>
    </source>
</evidence>
<reference evidence="2" key="1">
    <citation type="submission" date="2022-11" db="UniProtKB">
        <authorList>
            <consortium name="WormBaseParasite"/>
        </authorList>
    </citation>
    <scope>IDENTIFICATION</scope>
</reference>
<proteinExistence type="predicted"/>
<protein>
    <submittedName>
        <fullName evidence="2">Flavin-containing monooxygenase</fullName>
    </submittedName>
</protein>
<organism evidence="1 2">
    <name type="scientific">Panagrolaimus sp. ES5</name>
    <dbReference type="NCBI Taxonomy" id="591445"/>
    <lineage>
        <taxon>Eukaryota</taxon>
        <taxon>Metazoa</taxon>
        <taxon>Ecdysozoa</taxon>
        <taxon>Nematoda</taxon>
        <taxon>Chromadorea</taxon>
        <taxon>Rhabditida</taxon>
        <taxon>Tylenchina</taxon>
        <taxon>Panagrolaimomorpha</taxon>
        <taxon>Panagrolaimoidea</taxon>
        <taxon>Panagrolaimidae</taxon>
        <taxon>Panagrolaimus</taxon>
    </lineage>
</organism>
<dbReference type="WBParaSite" id="ES5_v2.g21211.t1">
    <property type="protein sequence ID" value="ES5_v2.g21211.t1"/>
    <property type="gene ID" value="ES5_v2.g21211"/>
</dbReference>